<dbReference type="EMBL" id="CP006577">
    <property type="protein sequence ID" value="AIG97553.1"/>
    <property type="molecule type" value="Genomic_DNA"/>
</dbReference>
<dbReference type="Pfam" id="PF12146">
    <property type="entry name" value="Hydrolase_4"/>
    <property type="match status" value="1"/>
</dbReference>
<dbReference type="PANTHER" id="PTHR12277:SF81">
    <property type="entry name" value="PROTEIN ABHD13"/>
    <property type="match status" value="1"/>
</dbReference>
<dbReference type="RefSeq" id="WP_010878178.1">
    <property type="nucleotide sequence ID" value="NZ_CP006577.1"/>
</dbReference>
<dbReference type="GO" id="GO:0016787">
    <property type="term" value="F:hydrolase activity"/>
    <property type="evidence" value="ECO:0007669"/>
    <property type="project" value="UniProtKB-KW"/>
</dbReference>
<dbReference type="Proteomes" id="UP000028501">
    <property type="component" value="Chromosome"/>
</dbReference>
<dbReference type="AlphaFoldDB" id="A0A075WJ29"/>
<proteinExistence type="predicted"/>
<dbReference type="PANTHER" id="PTHR12277">
    <property type="entry name" value="ALPHA/BETA HYDROLASE DOMAIN-CONTAINING PROTEIN"/>
    <property type="match status" value="1"/>
</dbReference>
<protein>
    <submittedName>
        <fullName evidence="2">Putative hydrolase of the alpha/beta superfamily</fullName>
    </submittedName>
</protein>
<sequence length="238" mass="27048">MHFDKKIGRVFARIYVERALIVCHGLPYEPGSVVEKSYTDLAGFFSKRGFPTLIFDFSGTGLSDGHFSLKAWVEDLLRIAENFEEVSILGYSMGGAVAVRAAAELRNLRKMVVVSSPCCLDMFTEQVLKLVYENARMKNTLKGIGSFESFKNLFLKEFTEIEPKNWIGDVGAEKLIVHGRLDEIVPFENGLTLYNLAREPKAFVEVEKGDHFLRHDNRIVELIAEWLDGKIKEKIIRI</sequence>
<dbReference type="HOGENOM" id="CLU_1145174_0_0_2"/>
<name>A0A075WJ29_ARCFL</name>
<keyword evidence="2" id="KW-0378">Hydrolase</keyword>
<accession>A0A075WJ29</accession>
<dbReference type="GeneID" id="24794274"/>
<feature type="domain" description="Serine aminopeptidase S33" evidence="1">
    <location>
        <begin position="20"/>
        <end position="120"/>
    </location>
</feature>
<evidence type="ECO:0000259" key="1">
    <source>
        <dbReference type="Pfam" id="PF12146"/>
    </source>
</evidence>
<organism evidence="2 3">
    <name type="scientific">Archaeoglobus fulgidus DSM 8774</name>
    <dbReference type="NCBI Taxonomy" id="1344584"/>
    <lineage>
        <taxon>Archaea</taxon>
        <taxon>Methanobacteriati</taxon>
        <taxon>Methanobacteriota</taxon>
        <taxon>Archaeoglobi</taxon>
        <taxon>Archaeoglobales</taxon>
        <taxon>Archaeoglobaceae</taxon>
        <taxon>Archaeoglobus</taxon>
    </lineage>
</organism>
<evidence type="ECO:0000313" key="2">
    <source>
        <dbReference type="EMBL" id="AIG97553.1"/>
    </source>
</evidence>
<dbReference type="SUPFAM" id="SSF53474">
    <property type="entry name" value="alpha/beta-Hydrolases"/>
    <property type="match status" value="1"/>
</dbReference>
<dbReference type="InterPro" id="IPR029058">
    <property type="entry name" value="AB_hydrolase_fold"/>
</dbReference>
<evidence type="ECO:0000313" key="3">
    <source>
        <dbReference type="Proteomes" id="UP000028501"/>
    </source>
</evidence>
<dbReference type="Gene3D" id="3.40.50.1820">
    <property type="entry name" value="alpha/beta hydrolase"/>
    <property type="match status" value="1"/>
</dbReference>
<dbReference type="InterPro" id="IPR022742">
    <property type="entry name" value="Hydrolase_4"/>
</dbReference>
<gene>
    <name evidence="2" type="ORF">AFULGI_00007550</name>
</gene>
<reference evidence="2 3" key="1">
    <citation type="submission" date="2013-07" db="EMBL/GenBank/DDBJ databases">
        <title>Genome of Archaeoglobus fulgidus.</title>
        <authorList>
            <person name="Fiebig A."/>
            <person name="Birkeland N.-K."/>
        </authorList>
    </citation>
    <scope>NUCLEOTIDE SEQUENCE [LARGE SCALE GENOMIC DNA]</scope>
    <source>
        <strain evidence="2 3">DSM 8774</strain>
    </source>
</reference>
<dbReference type="KEGG" id="afg:AFULGI_00007550"/>